<organism evidence="1 2">
    <name type="scientific">Parabacteroides distasonis</name>
    <dbReference type="NCBI Taxonomy" id="823"/>
    <lineage>
        <taxon>Bacteria</taxon>
        <taxon>Pseudomonadati</taxon>
        <taxon>Bacteroidota</taxon>
        <taxon>Bacteroidia</taxon>
        <taxon>Bacteroidales</taxon>
        <taxon>Tannerellaceae</taxon>
        <taxon>Parabacteroides</taxon>
    </lineage>
</organism>
<protein>
    <submittedName>
        <fullName evidence="1">Uncharacterized protein</fullName>
    </submittedName>
</protein>
<gene>
    <name evidence="1" type="ORF">GKD70_24365</name>
</gene>
<evidence type="ECO:0000313" key="2">
    <source>
        <dbReference type="Proteomes" id="UP000441609"/>
    </source>
</evidence>
<dbReference type="Proteomes" id="UP000441609">
    <property type="component" value="Unassembled WGS sequence"/>
</dbReference>
<sequence length="115" mass="12249">MLTSTIQTRSTVNPGTPHRRAALLANTSVPIVSRKEVADSRLSPGVSAGRSETAPGITAVTRSAGDTLPQGFPPHRLLPVVRLYRGVSGSRSRMRQAVVTSVITHLASLDCYTQE</sequence>
<dbReference type="EMBL" id="WKMO01000133">
    <property type="protein sequence ID" value="MSB76378.1"/>
    <property type="molecule type" value="Genomic_DNA"/>
</dbReference>
<proteinExistence type="predicted"/>
<name>A0A9Q4MUR5_PARDI</name>
<evidence type="ECO:0000313" key="1">
    <source>
        <dbReference type="EMBL" id="MSB76378.1"/>
    </source>
</evidence>
<reference evidence="1 2" key="1">
    <citation type="journal article" date="2019" name="Nat. Med.">
        <title>A library of human gut bacterial isolates paired with longitudinal multiomics data enables mechanistic microbiome research.</title>
        <authorList>
            <person name="Poyet M."/>
            <person name="Groussin M."/>
            <person name="Gibbons S.M."/>
            <person name="Avila-Pacheco J."/>
            <person name="Jiang X."/>
            <person name="Kearney S.M."/>
            <person name="Perrotta A.R."/>
            <person name="Berdy B."/>
            <person name="Zhao S."/>
            <person name="Lieberman T.D."/>
            <person name="Swanson P.K."/>
            <person name="Smith M."/>
            <person name="Roesemann S."/>
            <person name="Alexander J.E."/>
            <person name="Rich S.A."/>
            <person name="Livny J."/>
            <person name="Vlamakis H."/>
            <person name="Clish C."/>
            <person name="Bullock K."/>
            <person name="Deik A."/>
            <person name="Scott J."/>
            <person name="Pierce K.A."/>
            <person name="Xavier R.J."/>
            <person name="Alm E.J."/>
        </authorList>
    </citation>
    <scope>NUCLEOTIDE SEQUENCE [LARGE SCALE GENOMIC DNA]</scope>
    <source>
        <strain evidence="1 2">BIOML-A20</strain>
    </source>
</reference>
<dbReference type="RefSeq" id="WP_172727852.1">
    <property type="nucleotide sequence ID" value="NZ_WKMU01000041.1"/>
</dbReference>
<accession>A0A9Q4MUR5</accession>
<dbReference type="AlphaFoldDB" id="A0A9Q4MUR5"/>
<comment type="caution">
    <text evidence="1">The sequence shown here is derived from an EMBL/GenBank/DDBJ whole genome shotgun (WGS) entry which is preliminary data.</text>
</comment>